<keyword evidence="5" id="KW-1185">Reference proteome</keyword>
<dbReference type="Proteomes" id="UP000000600">
    <property type="component" value="Unassembled WGS sequence"/>
</dbReference>
<dbReference type="OMA" id="MPNYDYL"/>
<name>A0E1A0_PARTE</name>
<dbReference type="GO" id="GO:0007165">
    <property type="term" value="P:signal transduction"/>
    <property type="evidence" value="ECO:0000318"/>
    <property type="project" value="GO_Central"/>
</dbReference>
<dbReference type="GO" id="GO:0005634">
    <property type="term" value="C:nucleus"/>
    <property type="evidence" value="ECO:0000318"/>
    <property type="project" value="GO_Central"/>
</dbReference>
<gene>
    <name evidence="4" type="ORF">GSPATT00022236001</name>
</gene>
<organism evidence="4 5">
    <name type="scientific">Paramecium tetraurelia</name>
    <dbReference type="NCBI Taxonomy" id="5888"/>
    <lineage>
        <taxon>Eukaryota</taxon>
        <taxon>Sar</taxon>
        <taxon>Alveolata</taxon>
        <taxon>Ciliophora</taxon>
        <taxon>Intramacronucleata</taxon>
        <taxon>Oligohymenophorea</taxon>
        <taxon>Peniculida</taxon>
        <taxon>Parameciidae</taxon>
        <taxon>Paramecium</taxon>
    </lineage>
</organism>
<dbReference type="InterPro" id="IPR011009">
    <property type="entry name" value="Kinase-like_dom_sf"/>
</dbReference>
<dbReference type="FunFam" id="1.10.510.10:FF:001465">
    <property type="entry name" value="Uncharacterized protein"/>
    <property type="match status" value="1"/>
</dbReference>
<dbReference type="Pfam" id="PF00069">
    <property type="entry name" value="Pkinase"/>
    <property type="match status" value="1"/>
</dbReference>
<reference evidence="4 5" key="1">
    <citation type="journal article" date="2006" name="Nature">
        <title>Global trends of whole-genome duplications revealed by the ciliate Paramecium tetraurelia.</title>
        <authorList>
            <consortium name="Genoscope"/>
            <person name="Aury J.-M."/>
            <person name="Jaillon O."/>
            <person name="Duret L."/>
            <person name="Noel B."/>
            <person name="Jubin C."/>
            <person name="Porcel B.M."/>
            <person name="Segurens B."/>
            <person name="Daubin V."/>
            <person name="Anthouard V."/>
            <person name="Aiach N."/>
            <person name="Arnaiz O."/>
            <person name="Billaut A."/>
            <person name="Beisson J."/>
            <person name="Blanc I."/>
            <person name="Bouhouche K."/>
            <person name="Camara F."/>
            <person name="Duharcourt S."/>
            <person name="Guigo R."/>
            <person name="Gogendeau D."/>
            <person name="Katinka M."/>
            <person name="Keller A.-M."/>
            <person name="Kissmehl R."/>
            <person name="Klotz C."/>
            <person name="Koll F."/>
            <person name="Le Moue A."/>
            <person name="Lepere C."/>
            <person name="Malinsky S."/>
            <person name="Nowacki M."/>
            <person name="Nowak J.K."/>
            <person name="Plattner H."/>
            <person name="Poulain J."/>
            <person name="Ruiz F."/>
            <person name="Serrano V."/>
            <person name="Zagulski M."/>
            <person name="Dessen P."/>
            <person name="Betermier M."/>
            <person name="Weissenbach J."/>
            <person name="Scarpelli C."/>
            <person name="Schachter V."/>
            <person name="Sperling L."/>
            <person name="Meyer E."/>
            <person name="Cohen J."/>
            <person name="Wincker P."/>
        </authorList>
    </citation>
    <scope>NUCLEOTIDE SEQUENCE [LARGE SCALE GENOMIC DNA]</scope>
    <source>
        <strain evidence="4 5">Stock d4-2</strain>
    </source>
</reference>
<dbReference type="InParanoid" id="A0E1A0"/>
<dbReference type="STRING" id="5888.A0E1A0"/>
<dbReference type="KEGG" id="ptm:GSPATT00022236001"/>
<dbReference type="SUPFAM" id="SSF56112">
    <property type="entry name" value="Protein kinase-like (PK-like)"/>
    <property type="match status" value="1"/>
</dbReference>
<dbReference type="GeneID" id="5042249"/>
<dbReference type="EC" id="2.7.11.1" evidence="1"/>
<dbReference type="PANTHER" id="PTHR11909">
    <property type="entry name" value="CASEIN KINASE-RELATED"/>
    <property type="match status" value="1"/>
</dbReference>
<protein>
    <recommendedName>
        <fullName evidence="2">Casein kinase I</fullName>
        <ecNumber evidence="1">2.7.11.1</ecNumber>
    </recommendedName>
</protein>
<feature type="domain" description="Protein kinase" evidence="3">
    <location>
        <begin position="28"/>
        <end position="306"/>
    </location>
</feature>
<dbReference type="EMBL" id="CT868653">
    <property type="protein sequence ID" value="CAK89067.1"/>
    <property type="molecule type" value="Genomic_DNA"/>
</dbReference>
<dbReference type="GO" id="GO:0005737">
    <property type="term" value="C:cytoplasm"/>
    <property type="evidence" value="ECO:0000318"/>
    <property type="project" value="GO_Central"/>
</dbReference>
<evidence type="ECO:0000256" key="1">
    <source>
        <dbReference type="ARBA" id="ARBA00012513"/>
    </source>
</evidence>
<dbReference type="OrthoDB" id="5979581at2759"/>
<dbReference type="InterPro" id="IPR008271">
    <property type="entry name" value="Ser/Thr_kinase_AS"/>
</dbReference>
<evidence type="ECO:0000313" key="4">
    <source>
        <dbReference type="EMBL" id="CAK89067.1"/>
    </source>
</evidence>
<dbReference type="eggNOG" id="KOG1163">
    <property type="taxonomic scope" value="Eukaryota"/>
</dbReference>
<dbReference type="HOGENOM" id="CLU_019279_2_5_1"/>
<dbReference type="InterPro" id="IPR000719">
    <property type="entry name" value="Prot_kinase_dom"/>
</dbReference>
<proteinExistence type="predicted"/>
<evidence type="ECO:0000259" key="3">
    <source>
        <dbReference type="PROSITE" id="PS50011"/>
    </source>
</evidence>
<dbReference type="InterPro" id="IPR050235">
    <property type="entry name" value="CK1_Ser-Thr_kinase"/>
</dbReference>
<evidence type="ECO:0000313" key="5">
    <source>
        <dbReference type="Proteomes" id="UP000000600"/>
    </source>
</evidence>
<accession>A0E1A0</accession>
<evidence type="ECO:0000256" key="2">
    <source>
        <dbReference type="ARBA" id="ARBA00023860"/>
    </source>
</evidence>
<dbReference type="PROSITE" id="PS50011">
    <property type="entry name" value="PROTEIN_KINASE_DOM"/>
    <property type="match status" value="1"/>
</dbReference>
<dbReference type="SMART" id="SM00220">
    <property type="entry name" value="S_TKc"/>
    <property type="match status" value="1"/>
</dbReference>
<dbReference type="GO" id="GO:0004674">
    <property type="term" value="F:protein serine/threonine kinase activity"/>
    <property type="evidence" value="ECO:0000318"/>
    <property type="project" value="GO_Central"/>
</dbReference>
<dbReference type="PROSITE" id="PS00108">
    <property type="entry name" value="PROTEIN_KINASE_ST"/>
    <property type="match status" value="1"/>
</dbReference>
<dbReference type="GO" id="GO:0005524">
    <property type="term" value="F:ATP binding"/>
    <property type="evidence" value="ECO:0007669"/>
    <property type="project" value="InterPro"/>
</dbReference>
<dbReference type="AlphaFoldDB" id="A0E1A0"/>
<sequence>MLQQIDKLNWSLVLIIQLQQMNFSSSEYRVLSNLGSGSGHQVMKVQHNSTSQILAMKIEKGPQLGQIETEISRLKQLKGLDGVPQLIDSGKTKDSRYLITPILKRNLQEILKDNSMTIPQILTIGLSILRVLEQVHKKHILHLDIKPENIMITSSHINVPIEEIAKPGFVHLIDFGLSQKAGQSISQNKVFVGSLRYASRQAHKGNQLHYKDDLESLLYVLVYLRNKTLPWQTVQQYQSQQLEIRKIGEIKEAVFNSMNLMQRFPSQFTAFKNYIDGLPETQMPNYDYLKSLFKEILNLEKCSPTLQYTASITHSNSFKESNQIQNSDRIISMFSNPQKQDQVQRDEDLCDSETSVILISNWIKTCDTQKPKSIVDIKF</sequence>
<dbReference type="Gene3D" id="1.10.510.10">
    <property type="entry name" value="Transferase(Phosphotransferase) domain 1"/>
    <property type="match status" value="1"/>
</dbReference>
<dbReference type="RefSeq" id="XP_001456464.1">
    <property type="nucleotide sequence ID" value="XM_001456427.1"/>
</dbReference>
<dbReference type="GO" id="GO:0006897">
    <property type="term" value="P:endocytosis"/>
    <property type="evidence" value="ECO:0000318"/>
    <property type="project" value="GO_Central"/>
</dbReference>